<dbReference type="EMBL" id="FMSV02000542">
    <property type="protein sequence ID" value="SEH07866.1"/>
    <property type="molecule type" value="Genomic_DNA"/>
</dbReference>
<keyword evidence="4" id="KW-1185">Reference proteome</keyword>
<organism evidence="3 4">
    <name type="scientific">Candidatus Venteria ishoeyi</name>
    <dbReference type="NCBI Taxonomy" id="1899563"/>
    <lineage>
        <taxon>Bacteria</taxon>
        <taxon>Pseudomonadati</taxon>
        <taxon>Pseudomonadota</taxon>
        <taxon>Gammaproteobacteria</taxon>
        <taxon>Thiotrichales</taxon>
        <taxon>Thiotrichaceae</taxon>
        <taxon>Venteria</taxon>
    </lineage>
</organism>
<keyword evidence="2" id="KW-1133">Transmembrane helix</keyword>
<feature type="coiled-coil region" evidence="1">
    <location>
        <begin position="40"/>
        <end position="81"/>
    </location>
</feature>
<keyword evidence="1" id="KW-0175">Coiled coil</keyword>
<dbReference type="AlphaFoldDB" id="A0A1H6FFB7"/>
<reference evidence="3 4" key="1">
    <citation type="submission" date="2016-10" db="EMBL/GenBank/DDBJ databases">
        <authorList>
            <person name="de Groot N.N."/>
        </authorList>
    </citation>
    <scope>NUCLEOTIDE SEQUENCE [LARGE SCALE GENOMIC DNA]</scope>
    <source>
        <strain evidence="3">MBHS1</strain>
    </source>
</reference>
<dbReference type="OrthoDB" id="266279at2"/>
<evidence type="ECO:0000313" key="3">
    <source>
        <dbReference type="EMBL" id="SEH07866.1"/>
    </source>
</evidence>
<evidence type="ECO:0000256" key="2">
    <source>
        <dbReference type="SAM" id="Phobius"/>
    </source>
</evidence>
<gene>
    <name evidence="3" type="ORF">MBHS_03753</name>
</gene>
<dbReference type="Proteomes" id="UP000236724">
    <property type="component" value="Unassembled WGS sequence"/>
</dbReference>
<protein>
    <recommendedName>
        <fullName evidence="5">DUF2135 domain-containing protein</fullName>
    </recommendedName>
</protein>
<proteinExistence type="predicted"/>
<name>A0A1H6FFB7_9GAMM</name>
<evidence type="ECO:0008006" key="5">
    <source>
        <dbReference type="Google" id="ProtNLM"/>
    </source>
</evidence>
<keyword evidence="2" id="KW-0812">Transmembrane</keyword>
<evidence type="ECO:0000313" key="4">
    <source>
        <dbReference type="Proteomes" id="UP000236724"/>
    </source>
</evidence>
<evidence type="ECO:0000256" key="1">
    <source>
        <dbReference type="SAM" id="Coils"/>
    </source>
</evidence>
<keyword evidence="2" id="KW-0472">Membrane</keyword>
<feature type="transmembrane region" description="Helical" evidence="2">
    <location>
        <begin position="12"/>
        <end position="38"/>
    </location>
</feature>
<sequence>MRRPSREINIFSLSALDLFASALGAFILLTVILFPYYLKNHEIVSKMTQLQQELESTQSQLTECQSQLEQSQRQTQECQSQQAQSQQQLEKCQAEVTTCREQLAQTFLAVIIKWQTQQDIDLHIIDPGGHEFYFSKNNQSRNDFPGVEAELSVDMTTGPGIEIWENPQARPGTYKVYANLYARKGDSNNPIIKSSVYFRDGSVKFNEKRLTQEKTKVLLGSIVVKPDGSVQIIG</sequence>
<dbReference type="RefSeq" id="WP_103921464.1">
    <property type="nucleotide sequence ID" value="NZ_FMSV02000542.1"/>
</dbReference>
<accession>A0A1H6FFB7</accession>